<proteinExistence type="predicted"/>
<organism evidence="1 2">
    <name type="scientific">Sphaerodactylus townsendi</name>
    <dbReference type="NCBI Taxonomy" id="933632"/>
    <lineage>
        <taxon>Eukaryota</taxon>
        <taxon>Metazoa</taxon>
        <taxon>Chordata</taxon>
        <taxon>Craniata</taxon>
        <taxon>Vertebrata</taxon>
        <taxon>Euteleostomi</taxon>
        <taxon>Lepidosauria</taxon>
        <taxon>Squamata</taxon>
        <taxon>Bifurcata</taxon>
        <taxon>Gekkota</taxon>
        <taxon>Sphaerodactylidae</taxon>
        <taxon>Sphaerodactylus</taxon>
    </lineage>
</organism>
<dbReference type="EMBL" id="CM037616">
    <property type="protein sequence ID" value="KAH7991317.1"/>
    <property type="molecule type" value="Genomic_DNA"/>
</dbReference>
<dbReference type="Proteomes" id="UP000827872">
    <property type="component" value="Linkage Group LG03"/>
</dbReference>
<sequence length="151" mass="16940">MTKRKKRAGSPNNNEQPKLKQSKLVLSVTPQPTEPLLETFTTQYSFSILDSETDCAEEINISTSVPKNSANLNVSEDSLLEFRATKGSPSSETKFFANLCSEMADQSFLTTQTLQLILTKENLLTEQLDKLQLPFECSECEKRFSQSGHLQ</sequence>
<keyword evidence="2" id="KW-1185">Reference proteome</keyword>
<accession>A0ACB8EFD7</accession>
<evidence type="ECO:0000313" key="2">
    <source>
        <dbReference type="Proteomes" id="UP000827872"/>
    </source>
</evidence>
<name>A0ACB8EFD7_9SAUR</name>
<reference evidence="1" key="1">
    <citation type="submission" date="2021-08" db="EMBL/GenBank/DDBJ databases">
        <title>The first chromosome-level gecko genome reveals the dynamic sex chromosomes of Neotropical dwarf geckos (Sphaerodactylidae: Sphaerodactylus).</title>
        <authorList>
            <person name="Pinto B.J."/>
            <person name="Keating S.E."/>
            <person name="Gamble T."/>
        </authorList>
    </citation>
    <scope>NUCLEOTIDE SEQUENCE</scope>
    <source>
        <strain evidence="1">TG3544</strain>
    </source>
</reference>
<comment type="caution">
    <text evidence="1">The sequence shown here is derived from an EMBL/GenBank/DDBJ whole genome shotgun (WGS) entry which is preliminary data.</text>
</comment>
<gene>
    <name evidence="1" type="ORF">K3G42_004635</name>
</gene>
<evidence type="ECO:0000313" key="1">
    <source>
        <dbReference type="EMBL" id="KAH7991317.1"/>
    </source>
</evidence>
<protein>
    <submittedName>
        <fullName evidence="1">Uncharacterized protein</fullName>
    </submittedName>
</protein>